<evidence type="ECO:0000313" key="1">
    <source>
        <dbReference type="EMBL" id="KAJ6646253.1"/>
    </source>
</evidence>
<comment type="caution">
    <text evidence="1">The sequence shown here is derived from an EMBL/GenBank/DDBJ whole genome shotgun (WGS) entry which is preliminary data.</text>
</comment>
<proteinExistence type="predicted"/>
<accession>A0A9Q0S6V9</accession>
<dbReference type="Proteomes" id="UP001151699">
    <property type="component" value="Chromosome A"/>
</dbReference>
<evidence type="ECO:0000313" key="2">
    <source>
        <dbReference type="Proteomes" id="UP001151699"/>
    </source>
</evidence>
<dbReference type="OrthoDB" id="409048at2759"/>
<reference evidence="1" key="1">
    <citation type="submission" date="2022-07" db="EMBL/GenBank/DDBJ databases">
        <authorList>
            <person name="Trinca V."/>
            <person name="Uliana J.V.C."/>
            <person name="Torres T.T."/>
            <person name="Ward R.J."/>
            <person name="Monesi N."/>
        </authorList>
    </citation>
    <scope>NUCLEOTIDE SEQUENCE</scope>
    <source>
        <strain evidence="1">HSMRA1968</strain>
        <tissue evidence="1">Whole embryos</tissue>
    </source>
</reference>
<sequence length="52" mass="5911">MSPFNDVSIGRKRYVLEVIEQVLREILLHLIDTQLNDTLRTITGTIKSTPTA</sequence>
<organism evidence="1 2">
    <name type="scientific">Pseudolycoriella hygida</name>
    <dbReference type="NCBI Taxonomy" id="35572"/>
    <lineage>
        <taxon>Eukaryota</taxon>
        <taxon>Metazoa</taxon>
        <taxon>Ecdysozoa</taxon>
        <taxon>Arthropoda</taxon>
        <taxon>Hexapoda</taxon>
        <taxon>Insecta</taxon>
        <taxon>Pterygota</taxon>
        <taxon>Neoptera</taxon>
        <taxon>Endopterygota</taxon>
        <taxon>Diptera</taxon>
        <taxon>Nematocera</taxon>
        <taxon>Sciaroidea</taxon>
        <taxon>Sciaridae</taxon>
        <taxon>Pseudolycoriella</taxon>
    </lineage>
</organism>
<dbReference type="EMBL" id="WJQU01000001">
    <property type="protein sequence ID" value="KAJ6646253.1"/>
    <property type="molecule type" value="Genomic_DNA"/>
</dbReference>
<feature type="non-terminal residue" evidence="1">
    <location>
        <position position="1"/>
    </location>
</feature>
<dbReference type="AlphaFoldDB" id="A0A9Q0S6V9"/>
<keyword evidence="2" id="KW-1185">Reference proteome</keyword>
<name>A0A9Q0S6V9_9DIPT</name>
<protein>
    <submittedName>
        <fullName evidence="1">Uncharacterized protein</fullName>
    </submittedName>
</protein>
<gene>
    <name evidence="1" type="ORF">Bhyg_01464</name>
</gene>